<feature type="compositionally biased region" description="Polar residues" evidence="1">
    <location>
        <begin position="536"/>
        <end position="546"/>
    </location>
</feature>
<feature type="compositionally biased region" description="Basic and acidic residues" evidence="1">
    <location>
        <begin position="695"/>
        <end position="704"/>
    </location>
</feature>
<evidence type="ECO:0000256" key="1">
    <source>
        <dbReference type="SAM" id="MobiDB-lite"/>
    </source>
</evidence>
<feature type="region of interest" description="Disordered" evidence="1">
    <location>
        <begin position="116"/>
        <end position="159"/>
    </location>
</feature>
<dbReference type="OrthoDB" id="6780119at2759"/>
<feature type="compositionally biased region" description="Acidic residues" evidence="1">
    <location>
        <begin position="821"/>
        <end position="842"/>
    </location>
</feature>
<gene>
    <name evidence="2" type="ORF">AMK59_8738</name>
</gene>
<sequence>MELTDKCTAASDDEDDLEKLRLAALQTIKRNIHEESNFVANNTNKPPHNPHKRRNFQGRNPRNGQFFARQKNTNLISIPTVSDEPGNGDTQTCNKSKFSNATIPKLVLPQDRYCNSKSIDDKPLESSSKFDRYDNSDESETEWEYNEESNSESESPGKLEKTTSLEALMQELENEIQGDSKPKEEKIIKPVKMKKRKQKAVISESLKENDTKETIPVIKNEEISNKTTTEKENVKDIEIEKEKFNSKRNISKTNLNIDGKKPPLNKRFHKKYYPDRNIQSANTFLPHQPYAASAVYSEDLHYNHNLGFNRIVPYNTNINVLPSILPINSSVNYLPLANKSVFDRPPSPLSINTDDALTITRAPLSPRSAAFVLQNREIIERRKKSPRRSYSRSPSPRYRRSKSPVIYGRSNRSASPRKFVKSKSRSPQPIVMEGIRKLSPCKEKVDPIRDRRSPISERRSPLLDRRSPVQRSISPLRDRRSPLRNKISPLRQKFADKRSPNPSRTTPNSPRSPKAVHRNSPKSTIHERLGAKSNKKNINVEVTQVQKTRKRSRSLSREKSEPKEKPPKLYKEEALDPILEARRKKFETNVIKNVEGIIRLKPKTESTPENNISKELLENNEGIAQEDEVVDFLDAKVDDLFSDEDTDEENEGRFKSTLSKPKRNVSVLPFTQLLDNSTKNIKSEVLKSTNQTSRGSDKDSNTERSRKRQRSRSPAKNKDTRNYKERTKIDDPKIASSRKASAKDKLYTRNKILFRNGSSSRKEKVPMTTPRENKKIEIKIRNPSKYETTSKYDVANELETMERMEKSVRKVEVSDIKKESDEEDCDSETINDNEKEEEDDGEASLNQKCEAGDLRAQLSRKRAERQSKLPVPEDVQSRLLQNALQGAVFKKPKKSRKERESAPKDGKLPIHFRLGYANNMDLFEETNVKRKRSKSKGRIDQV</sequence>
<feature type="compositionally biased region" description="Basic and acidic residues" evidence="1">
    <location>
        <begin position="760"/>
        <end position="775"/>
    </location>
</feature>
<keyword evidence="3" id="KW-1185">Reference proteome</keyword>
<feature type="compositionally biased region" description="Basic residues" evidence="1">
    <location>
        <begin position="705"/>
        <end position="715"/>
    </location>
</feature>
<feature type="compositionally biased region" description="Basic and acidic residues" evidence="1">
    <location>
        <begin position="434"/>
        <end position="467"/>
    </location>
</feature>
<feature type="region of interest" description="Disordered" evidence="1">
    <location>
        <begin position="809"/>
        <end position="912"/>
    </location>
</feature>
<feature type="compositionally biased region" description="Basic and acidic residues" evidence="1">
    <location>
        <begin position="118"/>
        <end position="135"/>
    </location>
</feature>
<feature type="region of interest" description="Disordered" evidence="1">
    <location>
        <begin position="35"/>
        <end position="96"/>
    </location>
</feature>
<evidence type="ECO:0000313" key="3">
    <source>
        <dbReference type="Proteomes" id="UP000051574"/>
    </source>
</evidence>
<dbReference type="EMBL" id="LJIG01022890">
    <property type="protein sequence ID" value="KRT78203.1"/>
    <property type="molecule type" value="Genomic_DNA"/>
</dbReference>
<feature type="compositionally biased region" description="Polar residues" evidence="1">
    <location>
        <begin position="70"/>
        <end position="80"/>
    </location>
</feature>
<organism evidence="2 3">
    <name type="scientific">Oryctes borbonicus</name>
    <dbReference type="NCBI Taxonomy" id="1629725"/>
    <lineage>
        <taxon>Eukaryota</taxon>
        <taxon>Metazoa</taxon>
        <taxon>Ecdysozoa</taxon>
        <taxon>Arthropoda</taxon>
        <taxon>Hexapoda</taxon>
        <taxon>Insecta</taxon>
        <taxon>Pterygota</taxon>
        <taxon>Neoptera</taxon>
        <taxon>Endopterygota</taxon>
        <taxon>Coleoptera</taxon>
        <taxon>Polyphaga</taxon>
        <taxon>Scarabaeiformia</taxon>
        <taxon>Scarabaeidae</taxon>
        <taxon>Dynastinae</taxon>
        <taxon>Oryctes</taxon>
    </lineage>
</organism>
<reference evidence="2 3" key="1">
    <citation type="submission" date="2015-09" db="EMBL/GenBank/DDBJ databases">
        <title>Draft genome of the scarab beetle Oryctes borbonicus.</title>
        <authorList>
            <person name="Meyer J.M."/>
            <person name="Markov G.V."/>
            <person name="Baskaran P."/>
            <person name="Herrmann M."/>
            <person name="Sommer R.J."/>
            <person name="Roedelsperger C."/>
        </authorList>
    </citation>
    <scope>NUCLEOTIDE SEQUENCE [LARGE SCALE GENOMIC DNA]</scope>
    <source>
        <strain evidence="2">OB123</strain>
        <tissue evidence="2">Whole animal</tissue>
    </source>
</reference>
<accession>A0A0T6ATC8</accession>
<name>A0A0T6ATC8_9SCAR</name>
<feature type="compositionally biased region" description="Acidic residues" evidence="1">
    <location>
        <begin position="136"/>
        <end position="151"/>
    </location>
</feature>
<dbReference type="Proteomes" id="UP000051574">
    <property type="component" value="Unassembled WGS sequence"/>
</dbReference>
<proteinExistence type="predicted"/>
<feature type="region of interest" description="Disordered" evidence="1">
    <location>
        <begin position="382"/>
        <end position="572"/>
    </location>
</feature>
<feature type="compositionally biased region" description="Basic and acidic residues" evidence="1">
    <location>
        <begin position="809"/>
        <end position="820"/>
    </location>
</feature>
<feature type="compositionally biased region" description="Basic and acidic residues" evidence="1">
    <location>
        <begin position="897"/>
        <end position="908"/>
    </location>
</feature>
<feature type="region of interest" description="Disordered" evidence="1">
    <location>
        <begin position="681"/>
        <end position="775"/>
    </location>
</feature>
<comment type="caution">
    <text evidence="2">The sequence shown here is derived from an EMBL/GenBank/DDBJ whole genome shotgun (WGS) entry which is preliminary data.</text>
</comment>
<feature type="compositionally biased region" description="Basic and acidic residues" evidence="1">
    <location>
        <begin position="555"/>
        <end position="572"/>
    </location>
</feature>
<evidence type="ECO:0000313" key="2">
    <source>
        <dbReference type="EMBL" id="KRT78203.1"/>
    </source>
</evidence>
<feature type="compositionally biased region" description="Basic and acidic residues" evidence="1">
    <location>
        <begin position="716"/>
        <end position="733"/>
    </location>
</feature>
<protein>
    <submittedName>
        <fullName evidence="2">Uncharacterized protein</fullName>
    </submittedName>
</protein>
<feature type="compositionally biased region" description="Low complexity" evidence="1">
    <location>
        <begin position="500"/>
        <end position="513"/>
    </location>
</feature>
<dbReference type="AlphaFoldDB" id="A0A0T6ATC8"/>
<feature type="compositionally biased region" description="Polar residues" evidence="1">
    <location>
        <begin position="681"/>
        <end position="694"/>
    </location>
</feature>